<feature type="signal peptide" evidence="1">
    <location>
        <begin position="1"/>
        <end position="31"/>
    </location>
</feature>
<evidence type="ECO:0008006" key="4">
    <source>
        <dbReference type="Google" id="ProtNLM"/>
    </source>
</evidence>
<dbReference type="Proteomes" id="UP001310022">
    <property type="component" value="Unassembled WGS sequence"/>
</dbReference>
<protein>
    <recommendedName>
        <fullName evidence="4">Transporter</fullName>
    </recommendedName>
</protein>
<dbReference type="AlphaFoldDB" id="A0AAN4W4R9"/>
<reference evidence="2 3" key="1">
    <citation type="submission" date="2021-12" db="EMBL/GenBank/DDBJ databases">
        <title>Genome sequencing of bacteria with rrn-lacking chromosome and rrn-plasmid.</title>
        <authorList>
            <person name="Anda M."/>
            <person name="Iwasaki W."/>
        </authorList>
    </citation>
    <scope>NUCLEOTIDE SEQUENCE [LARGE SCALE GENOMIC DNA]</scope>
    <source>
        <strain evidence="2 3">NBRC 15940</strain>
    </source>
</reference>
<accession>A0AAN4W4R9</accession>
<keyword evidence="3" id="KW-1185">Reference proteome</keyword>
<feature type="chain" id="PRO_5042917118" description="Transporter" evidence="1">
    <location>
        <begin position="32"/>
        <end position="310"/>
    </location>
</feature>
<gene>
    <name evidence="2" type="ORF">PEDI_50970</name>
</gene>
<comment type="caution">
    <text evidence="2">The sequence shown here is derived from an EMBL/GenBank/DDBJ whole genome shotgun (WGS) entry which is preliminary data.</text>
</comment>
<name>A0AAN4W4R9_9BACT</name>
<evidence type="ECO:0000256" key="1">
    <source>
        <dbReference type="SAM" id="SignalP"/>
    </source>
</evidence>
<proteinExistence type="predicted"/>
<evidence type="ECO:0000313" key="2">
    <source>
        <dbReference type="EMBL" id="GJM64545.1"/>
    </source>
</evidence>
<dbReference type="RefSeq" id="WP_338239605.1">
    <property type="nucleotide sequence ID" value="NZ_BQKE01000006.1"/>
</dbReference>
<dbReference type="EMBL" id="BQKE01000006">
    <property type="protein sequence ID" value="GJM64545.1"/>
    <property type="molecule type" value="Genomic_DNA"/>
</dbReference>
<sequence>MSLIFNVNGPKKLRLLVILCSILLNGFHSFAQSHDADEGNVSADNVAKKLADPNATIGFLSFPIDYITYRGSLPDANAQSAFKINFQPSLPYKLGDGMNLFFRPLIPIIIKQPVSNGMGFDNAGVELGDISFDIALGKTWSNKMVTILGMAGSIPTATDEALGIKQWALGPELFVGKTTKWGFVGLLANHSWGLSDMHSQEMAYVSSHDLFVSQANGGRLSITGGQYFYTVNLKKAWQIQAQPTWSYNHNASAGNRLTIPVGTGVAKTLVFGKLPIKFSVQYWYYAASPEQFGADHQVRFQIAPVIPLPW</sequence>
<organism evidence="2 3">
    <name type="scientific">Persicobacter diffluens</name>
    <dbReference type="NCBI Taxonomy" id="981"/>
    <lineage>
        <taxon>Bacteria</taxon>
        <taxon>Pseudomonadati</taxon>
        <taxon>Bacteroidota</taxon>
        <taxon>Cytophagia</taxon>
        <taxon>Cytophagales</taxon>
        <taxon>Persicobacteraceae</taxon>
        <taxon>Persicobacter</taxon>
    </lineage>
</organism>
<keyword evidence="1" id="KW-0732">Signal</keyword>
<evidence type="ECO:0000313" key="3">
    <source>
        <dbReference type="Proteomes" id="UP001310022"/>
    </source>
</evidence>